<dbReference type="SMART" id="SM00220">
    <property type="entry name" value="S_TKc"/>
    <property type="match status" value="1"/>
</dbReference>
<dbReference type="PROSITE" id="PS00107">
    <property type="entry name" value="PROTEIN_KINASE_ATP"/>
    <property type="match status" value="1"/>
</dbReference>
<dbReference type="GO" id="GO:0005524">
    <property type="term" value="F:ATP binding"/>
    <property type="evidence" value="ECO:0007669"/>
    <property type="project" value="UniProtKB-UniRule"/>
</dbReference>
<dbReference type="InterPro" id="IPR011009">
    <property type="entry name" value="Kinase-like_dom_sf"/>
</dbReference>
<dbReference type="AlphaFoldDB" id="A0A518BDR8"/>
<dbReference type="PANTHER" id="PTHR43289">
    <property type="entry name" value="MITOGEN-ACTIVATED PROTEIN KINASE KINASE KINASE 20-RELATED"/>
    <property type="match status" value="1"/>
</dbReference>
<dbReference type="InterPro" id="IPR017441">
    <property type="entry name" value="Protein_kinase_ATP_BS"/>
</dbReference>
<keyword evidence="6" id="KW-1133">Transmembrane helix</keyword>
<feature type="transmembrane region" description="Helical" evidence="6">
    <location>
        <begin position="383"/>
        <end position="407"/>
    </location>
</feature>
<dbReference type="PROSITE" id="PS50011">
    <property type="entry name" value="PROTEIN_KINASE_DOM"/>
    <property type="match status" value="1"/>
</dbReference>
<evidence type="ECO:0000256" key="1">
    <source>
        <dbReference type="ARBA" id="ARBA00022679"/>
    </source>
</evidence>
<accession>A0A518BDR8</accession>
<evidence type="ECO:0000313" key="8">
    <source>
        <dbReference type="EMBL" id="QDU65131.1"/>
    </source>
</evidence>
<name>A0A518BDR8_9BACT</name>
<gene>
    <name evidence="8" type="primary">pknB_3</name>
    <name evidence="8" type="ORF">Pla133_01950</name>
</gene>
<dbReference type="Gene3D" id="1.25.40.10">
    <property type="entry name" value="Tetratricopeptide repeat domain"/>
    <property type="match status" value="1"/>
</dbReference>
<dbReference type="Proteomes" id="UP000316921">
    <property type="component" value="Chromosome"/>
</dbReference>
<dbReference type="InterPro" id="IPR011990">
    <property type="entry name" value="TPR-like_helical_dom_sf"/>
</dbReference>
<feature type="binding site" evidence="5">
    <location>
        <position position="109"/>
    </location>
    <ligand>
        <name>ATP</name>
        <dbReference type="ChEBI" id="CHEBI:30616"/>
    </ligand>
</feature>
<evidence type="ECO:0000256" key="6">
    <source>
        <dbReference type="SAM" id="Phobius"/>
    </source>
</evidence>
<dbReference type="Gene3D" id="3.30.200.20">
    <property type="entry name" value="Phosphorylase Kinase, domain 1"/>
    <property type="match status" value="1"/>
</dbReference>
<evidence type="ECO:0000256" key="3">
    <source>
        <dbReference type="ARBA" id="ARBA00022777"/>
    </source>
</evidence>
<feature type="domain" description="Protein kinase" evidence="7">
    <location>
        <begin position="80"/>
        <end position="358"/>
    </location>
</feature>
<evidence type="ECO:0000256" key="2">
    <source>
        <dbReference type="ARBA" id="ARBA00022741"/>
    </source>
</evidence>
<evidence type="ECO:0000313" key="9">
    <source>
        <dbReference type="Proteomes" id="UP000316921"/>
    </source>
</evidence>
<dbReference type="Gene3D" id="1.10.510.10">
    <property type="entry name" value="Transferase(Phosphotransferase) domain 1"/>
    <property type="match status" value="1"/>
</dbReference>
<keyword evidence="1 8" id="KW-0808">Transferase</keyword>
<organism evidence="8 9">
    <name type="scientific">Engelhardtia mirabilis</name>
    <dbReference type="NCBI Taxonomy" id="2528011"/>
    <lineage>
        <taxon>Bacteria</taxon>
        <taxon>Pseudomonadati</taxon>
        <taxon>Planctomycetota</taxon>
        <taxon>Planctomycetia</taxon>
        <taxon>Planctomycetia incertae sedis</taxon>
        <taxon>Engelhardtia</taxon>
    </lineage>
</organism>
<sequence>MDLERERLLLRLVEEGLDRPAVDRDAFLTAATDDAALRREAVALIELEEHGGELPELAVPADVLDDGRGAVAPGTVIDGFEIVGSLGTGGMGRVFEARQLEPARHVALKTLRVGLDSKEARRRFAFEAEVLARLRHPRIAQVFAVGTFREEGLGGPRDVPYFAMEFVEGARDLLNFASDEQLPREDRIRLFLGVCDAVQHGHDRGVLHRDLKATNLLVDRDGRAKVIDFGIARPVDPTSDESGSSLPRTLTGAMYGTPASLSPEQLLGEGDVDVRADVYGLGVVLYRLICDAAPHDLEGLSLPLAARLVTEHEPRRPSSLVAGIPRDLEAILLQSVALDREARYASVAALADDLRRFLASEPVSARNPGALHGLALLARRHRLAFAASLVAVLAVLVGAGASAIFGLRAARDATRARQAGIELRVAAEDARRAEGVAVAAASEAERARADLAAMGMDFVFEFADPIARLKGATEVRAELLRRGVEHLRAMEDVLLEDVDQAYRLCRAYMKFGDVLGLATEANVGDHAGRVEAHDRAWAVLEVVGEKWPDEPRLPTYRSSILSRRGSFLLDAGDRDGAMALFARALEEVRHREAEGPLDSEVADDLALALANYGATLGMAGDDAAALDAFEECLALRRALLLGGPESADGRLQYGHALARVGAAKLRNGLQQDSIDRYTDALAVFDALVVDYPDLDVGLRGGIETRIAFGYVFLETGEAERVEELVDDALVLVNQLAQRDSADVSVDRSTGALLYNTGQARLGRAGRMEDEEDEARELRSAREAFTASREAFERLRSRGAMLTREAGYFDTIDGKLAQIEAALAGR</sequence>
<dbReference type="CDD" id="cd14014">
    <property type="entry name" value="STKc_PknB_like"/>
    <property type="match status" value="1"/>
</dbReference>
<dbReference type="Pfam" id="PF00069">
    <property type="entry name" value="Pkinase"/>
    <property type="match status" value="1"/>
</dbReference>
<evidence type="ECO:0000256" key="4">
    <source>
        <dbReference type="ARBA" id="ARBA00022840"/>
    </source>
</evidence>
<evidence type="ECO:0000256" key="5">
    <source>
        <dbReference type="PROSITE-ProRule" id="PRU10141"/>
    </source>
</evidence>
<keyword evidence="6" id="KW-0812">Transmembrane</keyword>
<keyword evidence="3 8" id="KW-0418">Kinase</keyword>
<dbReference type="SUPFAM" id="SSF48452">
    <property type="entry name" value="TPR-like"/>
    <property type="match status" value="1"/>
</dbReference>
<keyword evidence="4 5" id="KW-0067">ATP-binding</keyword>
<protein>
    <submittedName>
        <fullName evidence="8">Serine/threonine-protein kinase PknB</fullName>
        <ecNumber evidence="8">2.7.11.1</ecNumber>
    </submittedName>
</protein>
<dbReference type="InterPro" id="IPR000719">
    <property type="entry name" value="Prot_kinase_dom"/>
</dbReference>
<dbReference type="PANTHER" id="PTHR43289:SF6">
    <property type="entry name" value="SERINE_THREONINE-PROTEIN KINASE NEKL-3"/>
    <property type="match status" value="1"/>
</dbReference>
<dbReference type="EMBL" id="CP036287">
    <property type="protein sequence ID" value="QDU65131.1"/>
    <property type="molecule type" value="Genomic_DNA"/>
</dbReference>
<keyword evidence="6" id="KW-0472">Membrane</keyword>
<dbReference type="RefSeq" id="WP_145061461.1">
    <property type="nucleotide sequence ID" value="NZ_CP036287.1"/>
</dbReference>
<keyword evidence="2 5" id="KW-0547">Nucleotide-binding</keyword>
<evidence type="ECO:0000259" key="7">
    <source>
        <dbReference type="PROSITE" id="PS50011"/>
    </source>
</evidence>
<dbReference type="PROSITE" id="PS00108">
    <property type="entry name" value="PROTEIN_KINASE_ST"/>
    <property type="match status" value="1"/>
</dbReference>
<dbReference type="EC" id="2.7.11.1" evidence="8"/>
<dbReference type="GO" id="GO:0004674">
    <property type="term" value="F:protein serine/threonine kinase activity"/>
    <property type="evidence" value="ECO:0007669"/>
    <property type="project" value="UniProtKB-EC"/>
</dbReference>
<dbReference type="KEGG" id="pbap:Pla133_01950"/>
<proteinExistence type="predicted"/>
<dbReference type="SUPFAM" id="SSF56112">
    <property type="entry name" value="Protein kinase-like (PK-like)"/>
    <property type="match status" value="1"/>
</dbReference>
<dbReference type="InterPro" id="IPR008271">
    <property type="entry name" value="Ser/Thr_kinase_AS"/>
</dbReference>
<reference evidence="8 9" key="1">
    <citation type="submission" date="2019-02" db="EMBL/GenBank/DDBJ databases">
        <title>Deep-cultivation of Planctomycetes and their phenomic and genomic characterization uncovers novel biology.</title>
        <authorList>
            <person name="Wiegand S."/>
            <person name="Jogler M."/>
            <person name="Boedeker C."/>
            <person name="Pinto D."/>
            <person name="Vollmers J."/>
            <person name="Rivas-Marin E."/>
            <person name="Kohn T."/>
            <person name="Peeters S.H."/>
            <person name="Heuer A."/>
            <person name="Rast P."/>
            <person name="Oberbeckmann S."/>
            <person name="Bunk B."/>
            <person name="Jeske O."/>
            <person name="Meyerdierks A."/>
            <person name="Storesund J.E."/>
            <person name="Kallscheuer N."/>
            <person name="Luecker S."/>
            <person name="Lage O.M."/>
            <person name="Pohl T."/>
            <person name="Merkel B.J."/>
            <person name="Hornburger P."/>
            <person name="Mueller R.-W."/>
            <person name="Bruemmer F."/>
            <person name="Labrenz M."/>
            <person name="Spormann A.M."/>
            <person name="Op den Camp H."/>
            <person name="Overmann J."/>
            <person name="Amann R."/>
            <person name="Jetten M.S.M."/>
            <person name="Mascher T."/>
            <person name="Medema M.H."/>
            <person name="Devos D.P."/>
            <person name="Kaster A.-K."/>
            <person name="Ovreas L."/>
            <person name="Rohde M."/>
            <person name="Galperin M.Y."/>
            <person name="Jogler C."/>
        </authorList>
    </citation>
    <scope>NUCLEOTIDE SEQUENCE [LARGE SCALE GENOMIC DNA]</scope>
    <source>
        <strain evidence="8 9">Pla133</strain>
    </source>
</reference>
<keyword evidence="9" id="KW-1185">Reference proteome</keyword>